<keyword evidence="8" id="KW-1185">Reference proteome</keyword>
<dbReference type="RefSeq" id="WP_191243139.1">
    <property type="nucleotide sequence ID" value="NZ_BNAU01000001.1"/>
</dbReference>
<dbReference type="InterPro" id="IPR036866">
    <property type="entry name" value="RibonucZ/Hydroxyglut_hydro"/>
</dbReference>
<feature type="domain" description="Metallo-beta-lactamase" evidence="6">
    <location>
        <begin position="49"/>
        <end position="251"/>
    </location>
</feature>
<comment type="cofactor">
    <cofactor evidence="1">
        <name>Zn(2+)</name>
        <dbReference type="ChEBI" id="CHEBI:29105"/>
    </cofactor>
</comment>
<evidence type="ECO:0000313" key="7">
    <source>
        <dbReference type="EMBL" id="GHE80625.1"/>
    </source>
</evidence>
<dbReference type="InterPro" id="IPR051013">
    <property type="entry name" value="MBL_superfamily_lactonases"/>
</dbReference>
<protein>
    <submittedName>
        <fullName evidence="7">MBL fold hydrolase</fullName>
    </submittedName>
</protein>
<evidence type="ECO:0000256" key="5">
    <source>
        <dbReference type="ARBA" id="ARBA00022833"/>
    </source>
</evidence>
<evidence type="ECO:0000313" key="8">
    <source>
        <dbReference type="Proteomes" id="UP000605897"/>
    </source>
</evidence>
<evidence type="ECO:0000256" key="3">
    <source>
        <dbReference type="ARBA" id="ARBA00022723"/>
    </source>
</evidence>
<comment type="caution">
    <text evidence="7">The sequence shown here is derived from an EMBL/GenBank/DDBJ whole genome shotgun (WGS) entry which is preliminary data.</text>
</comment>
<keyword evidence="5" id="KW-0862">Zinc</keyword>
<dbReference type="PANTHER" id="PTHR42978:SF7">
    <property type="entry name" value="METALLO-HYDROLASE RV2300C-RELATED"/>
    <property type="match status" value="1"/>
</dbReference>
<proteinExistence type="inferred from homology"/>
<accession>A0ABQ3IGN7</accession>
<dbReference type="Proteomes" id="UP000605897">
    <property type="component" value="Unassembled WGS sequence"/>
</dbReference>
<dbReference type="SMART" id="SM00849">
    <property type="entry name" value="Lactamase_B"/>
    <property type="match status" value="1"/>
</dbReference>
<dbReference type="Gene3D" id="3.60.15.10">
    <property type="entry name" value="Ribonuclease Z/Hydroxyacylglutathione hydrolase-like"/>
    <property type="match status" value="1"/>
</dbReference>
<keyword evidence="4 7" id="KW-0378">Hydrolase</keyword>
<dbReference type="SUPFAM" id="SSF56281">
    <property type="entry name" value="Metallo-hydrolase/oxidoreductase"/>
    <property type="match status" value="1"/>
</dbReference>
<dbReference type="CDD" id="cd07729">
    <property type="entry name" value="AHL_lactonase_MBL-fold"/>
    <property type="match status" value="1"/>
</dbReference>
<evidence type="ECO:0000256" key="4">
    <source>
        <dbReference type="ARBA" id="ARBA00022801"/>
    </source>
</evidence>
<evidence type="ECO:0000259" key="6">
    <source>
        <dbReference type="SMART" id="SM00849"/>
    </source>
</evidence>
<keyword evidence="3" id="KW-0479">Metal-binding</keyword>
<dbReference type="PANTHER" id="PTHR42978">
    <property type="entry name" value="QUORUM-QUENCHING LACTONASE YTNP-RELATED-RELATED"/>
    <property type="match status" value="1"/>
</dbReference>
<dbReference type="InterPro" id="IPR001279">
    <property type="entry name" value="Metallo-B-lactamas"/>
</dbReference>
<reference evidence="8" key="1">
    <citation type="journal article" date="2019" name="Int. J. Syst. Evol. Microbiol.">
        <title>The Global Catalogue of Microorganisms (GCM) 10K type strain sequencing project: providing services to taxonomists for standard genome sequencing and annotation.</title>
        <authorList>
            <consortium name="The Broad Institute Genomics Platform"/>
            <consortium name="The Broad Institute Genome Sequencing Center for Infectious Disease"/>
            <person name="Wu L."/>
            <person name="Ma J."/>
        </authorList>
    </citation>
    <scope>NUCLEOTIDE SEQUENCE [LARGE SCALE GENOMIC DNA]</scope>
    <source>
        <strain evidence="8">CGMCC 4.7677</strain>
    </source>
</reference>
<organism evidence="7 8">
    <name type="scientific">Amycolatopsis deserti</name>
    <dbReference type="NCBI Taxonomy" id="185696"/>
    <lineage>
        <taxon>Bacteria</taxon>
        <taxon>Bacillati</taxon>
        <taxon>Actinomycetota</taxon>
        <taxon>Actinomycetes</taxon>
        <taxon>Pseudonocardiales</taxon>
        <taxon>Pseudonocardiaceae</taxon>
        <taxon>Amycolatopsis</taxon>
    </lineage>
</organism>
<dbReference type="Pfam" id="PF00753">
    <property type="entry name" value="Lactamase_B"/>
    <property type="match status" value="1"/>
</dbReference>
<sequence length="277" mass="30747">MHSGQQSPDVADDRYEILVVRHGELNTRRSHVFLNYEDYGEPDGPFTLGYYFWVVRNQSRTVVFDTGFSREAAIRRGRTVLLEPPEALRQLGVEPAADVTVVLSHGHYDHAGNLDYFENAPVLMARAEFEFWRGPGARHHHFASLAEPAELGHLDVLEKSGRLRLTDGEVVVAPGITLAELPGHTPGQVVLLVDTPAGRVLLASDAVHFDEELDRDMPFRHMCDLVDAYGSLDRLRDLRDSGEVCAVIAGHETRVMERYPPLPGTLGEHVVVIGAGE</sequence>
<name>A0ABQ3IGN7_9PSEU</name>
<evidence type="ECO:0000256" key="1">
    <source>
        <dbReference type="ARBA" id="ARBA00001947"/>
    </source>
</evidence>
<gene>
    <name evidence="7" type="ORF">GCM10017786_08520</name>
</gene>
<comment type="similarity">
    <text evidence="2">Belongs to the metallo-beta-lactamase superfamily.</text>
</comment>
<dbReference type="GO" id="GO:0016787">
    <property type="term" value="F:hydrolase activity"/>
    <property type="evidence" value="ECO:0007669"/>
    <property type="project" value="UniProtKB-KW"/>
</dbReference>
<dbReference type="EMBL" id="BNAU01000001">
    <property type="protein sequence ID" value="GHE80625.1"/>
    <property type="molecule type" value="Genomic_DNA"/>
</dbReference>
<evidence type="ECO:0000256" key="2">
    <source>
        <dbReference type="ARBA" id="ARBA00007749"/>
    </source>
</evidence>